<name>A0A935PZI3_9PROT</name>
<evidence type="ECO:0000313" key="4">
    <source>
        <dbReference type="Proteomes" id="UP000697998"/>
    </source>
</evidence>
<dbReference type="InterPro" id="IPR013766">
    <property type="entry name" value="Thioredoxin_domain"/>
</dbReference>
<evidence type="ECO:0000313" key="3">
    <source>
        <dbReference type="EMBL" id="MBK7674761.1"/>
    </source>
</evidence>
<feature type="signal peptide" evidence="1">
    <location>
        <begin position="1"/>
        <end position="25"/>
    </location>
</feature>
<comment type="caution">
    <text evidence="3">The sequence shown here is derived from an EMBL/GenBank/DDBJ whole genome shotgun (WGS) entry which is preliminary data.</text>
</comment>
<evidence type="ECO:0000256" key="1">
    <source>
        <dbReference type="SAM" id="SignalP"/>
    </source>
</evidence>
<accession>A0A935PZI3</accession>
<dbReference type="Pfam" id="PF13899">
    <property type="entry name" value="Thioredoxin_7"/>
    <property type="match status" value="1"/>
</dbReference>
<sequence length="162" mass="18198">MYHFLKTVGRICRCCLLALPLAVLASDGKLQTATDLRAEAALASRSGGPLILLFSRQDCPYCQAIKRDYLQPLASNLRYRDKVVVRQINQDSDAPITDFRGERSTHARFAAAEKIRLVPVVAFYGPDGKRLTDPIIGTRLPDFYQSYLEQAIEKSVLALKRR</sequence>
<dbReference type="CDD" id="cd02951">
    <property type="entry name" value="SoxW"/>
    <property type="match status" value="1"/>
</dbReference>
<dbReference type="EMBL" id="JADJMH010000005">
    <property type="protein sequence ID" value="MBK7674761.1"/>
    <property type="molecule type" value="Genomic_DNA"/>
</dbReference>
<dbReference type="AlphaFoldDB" id="A0A935PZI3"/>
<dbReference type="InterPro" id="IPR041737">
    <property type="entry name" value="SoxW"/>
</dbReference>
<proteinExistence type="predicted"/>
<organism evidence="3 4">
    <name type="scientific">Candidatus Accumulibacter proximus</name>
    <dbReference type="NCBI Taxonomy" id="2954385"/>
    <lineage>
        <taxon>Bacteria</taxon>
        <taxon>Pseudomonadati</taxon>
        <taxon>Pseudomonadota</taxon>
        <taxon>Betaproteobacteria</taxon>
        <taxon>Candidatus Accumulibacter</taxon>
    </lineage>
</organism>
<feature type="chain" id="PRO_5038011065" evidence="1">
    <location>
        <begin position="26"/>
        <end position="162"/>
    </location>
</feature>
<dbReference type="SUPFAM" id="SSF52833">
    <property type="entry name" value="Thioredoxin-like"/>
    <property type="match status" value="1"/>
</dbReference>
<dbReference type="Gene3D" id="3.40.30.10">
    <property type="entry name" value="Glutaredoxin"/>
    <property type="match status" value="1"/>
</dbReference>
<evidence type="ECO:0000259" key="2">
    <source>
        <dbReference type="PROSITE" id="PS51352"/>
    </source>
</evidence>
<dbReference type="InterPro" id="IPR036249">
    <property type="entry name" value="Thioredoxin-like_sf"/>
</dbReference>
<dbReference type="PROSITE" id="PS51352">
    <property type="entry name" value="THIOREDOXIN_2"/>
    <property type="match status" value="1"/>
</dbReference>
<reference evidence="3 4" key="1">
    <citation type="submission" date="2020-10" db="EMBL/GenBank/DDBJ databases">
        <title>Connecting structure to function with the recovery of over 1000 high-quality activated sludge metagenome-assembled genomes encoding full-length rRNA genes using long-read sequencing.</title>
        <authorList>
            <person name="Singleton C.M."/>
            <person name="Petriglieri F."/>
            <person name="Kristensen J.M."/>
            <person name="Kirkegaard R.H."/>
            <person name="Michaelsen T.Y."/>
            <person name="Andersen M.H."/>
            <person name="Karst S.M."/>
            <person name="Dueholm M.S."/>
            <person name="Nielsen P.H."/>
            <person name="Albertsen M."/>
        </authorList>
    </citation>
    <scope>NUCLEOTIDE SEQUENCE [LARGE SCALE GENOMIC DNA]</scope>
    <source>
        <strain evidence="3">EsbW_18-Q3-R4-48_BATAC.285</strain>
    </source>
</reference>
<gene>
    <name evidence="3" type="ORF">IPJ27_08310</name>
</gene>
<keyword evidence="1" id="KW-0732">Signal</keyword>
<feature type="domain" description="Thioredoxin" evidence="2">
    <location>
        <begin position="19"/>
        <end position="153"/>
    </location>
</feature>
<protein>
    <submittedName>
        <fullName evidence="3">Thioredoxin family protein</fullName>
    </submittedName>
</protein>
<dbReference type="Proteomes" id="UP000697998">
    <property type="component" value="Unassembled WGS sequence"/>
</dbReference>